<comment type="caution">
    <text evidence="2">The sequence shown here is derived from an EMBL/GenBank/DDBJ whole genome shotgun (WGS) entry which is preliminary data.</text>
</comment>
<evidence type="ECO:0000256" key="1">
    <source>
        <dbReference type="SAM" id="MobiDB-lite"/>
    </source>
</evidence>
<dbReference type="EMBL" id="JAPFFF010000004">
    <property type="protein sequence ID" value="KAK8892260.1"/>
    <property type="molecule type" value="Genomic_DNA"/>
</dbReference>
<dbReference type="Proteomes" id="UP001470230">
    <property type="component" value="Unassembled WGS sequence"/>
</dbReference>
<proteinExistence type="predicted"/>
<name>A0ABR2KM97_9EUKA</name>
<accession>A0ABR2KM97</accession>
<evidence type="ECO:0000313" key="3">
    <source>
        <dbReference type="Proteomes" id="UP001470230"/>
    </source>
</evidence>
<reference evidence="2 3" key="1">
    <citation type="submission" date="2024-04" db="EMBL/GenBank/DDBJ databases">
        <title>Tritrichomonas musculus Genome.</title>
        <authorList>
            <person name="Alves-Ferreira E."/>
            <person name="Grigg M."/>
            <person name="Lorenzi H."/>
            <person name="Galac M."/>
        </authorList>
    </citation>
    <scope>NUCLEOTIDE SEQUENCE [LARGE SCALE GENOMIC DNA]</scope>
    <source>
        <strain evidence="2 3">EAF2021</strain>
    </source>
</reference>
<gene>
    <name evidence="2" type="ORF">M9Y10_029485</name>
</gene>
<evidence type="ECO:0000313" key="2">
    <source>
        <dbReference type="EMBL" id="KAK8892260.1"/>
    </source>
</evidence>
<organism evidence="2 3">
    <name type="scientific">Tritrichomonas musculus</name>
    <dbReference type="NCBI Taxonomy" id="1915356"/>
    <lineage>
        <taxon>Eukaryota</taxon>
        <taxon>Metamonada</taxon>
        <taxon>Parabasalia</taxon>
        <taxon>Tritrichomonadida</taxon>
        <taxon>Tritrichomonadidae</taxon>
        <taxon>Tritrichomonas</taxon>
    </lineage>
</organism>
<feature type="region of interest" description="Disordered" evidence="1">
    <location>
        <begin position="93"/>
        <end position="113"/>
    </location>
</feature>
<sequence length="589" mass="69028">MINLPRTNQKPILIAPQIQSQKRSNQTDFENRSIFLSSAPRKYKCTKSIQTDQTDLFTPTNDNQKNANLEKIHEKLQLKYDKSKSVRYKINAQMQKSTKTHNSTTSQEQENTEELNIRNDIPIESVSFKTYIEFDMHGGDYHISDGFDWIQIIRETLNDALIQQVDIVKFIPGQGKHTNIERSPRKIIPKSDKPREPILRALTLVTTKMIGFNSYLDEFNRGVVICPISTYHDIAEFDGESDTEKENRNLLFKVFTSINCFDPENEEILDSNEADYEEKIRIIQRYKAIQKAAPKMIKSCIEIIAIWKKDENEAVEFAQTFMKHFIASDPSEAKDDRDLKKQLRRAKRKDDKKRDDEMIYEMRLVNKFEKKYGFDRDLIERIVEEQHTEEKCEKILDQIYHDMLLPYVFFNKYFADFVSKYETIPMSSLLETFKECDYIPEVVQRRMISHSSLGVRKALRVMKVNSKVDSKRVFNDFFNKQKLVIPKFVPSIEINLENAGVEKATRSVSRVMNGLSTGKFCEMVLVFSQQNIKNVCKIDDIRPFIQQKAESDGYKLFENERGNKSEFHFYIINDDNENATDNTEHLDSK</sequence>
<keyword evidence="3" id="KW-1185">Reference proteome</keyword>
<protein>
    <submittedName>
        <fullName evidence="2">Uncharacterized protein</fullName>
    </submittedName>
</protein>